<keyword evidence="11" id="KW-0175">Coiled coil</keyword>
<evidence type="ECO:0000256" key="11">
    <source>
        <dbReference type="SAM" id="Coils"/>
    </source>
</evidence>
<proteinExistence type="inferred from homology"/>
<feature type="region of interest" description="Disordered" evidence="12">
    <location>
        <begin position="123"/>
        <end position="161"/>
    </location>
</feature>
<evidence type="ECO:0000256" key="10">
    <source>
        <dbReference type="ARBA" id="ARBA00023306"/>
    </source>
</evidence>
<dbReference type="Pfam" id="PF05786">
    <property type="entry name" value="Cnd2"/>
    <property type="match status" value="1"/>
</dbReference>
<feature type="compositionally biased region" description="Polar residues" evidence="12">
    <location>
        <begin position="272"/>
        <end position="282"/>
    </location>
</feature>
<evidence type="ECO:0000256" key="4">
    <source>
        <dbReference type="ARBA" id="ARBA00016065"/>
    </source>
</evidence>
<protein>
    <recommendedName>
        <fullName evidence="4">Condensin complex subunit 2</fullName>
    </recommendedName>
</protein>
<sequence length="645" mass="74378">MASYNKPSTSSNLHSDSSDDEEENLENLSTEEICHKIKTFRNLCFGNKINVSNAFDIDMIGYFYSWLEKKKSSIFEDENDVTSFQEISDYLEASAKVYSYRVDNLTETTSRLVEQFKSMNYKKSTTPVDDDNAPKSQKPKRQRTMLTTNEKLRRKPNENETFNPDLLSHITSCYNSNELFSTSRPSSRLLSMYSGKSLAEEMKDFNDRQKEFEEKKKNEETIEVDQSFFRIMDEFIQGAICPEFKGFIAERDKVDDSNDDKLDGIEYRFDPNNHQFLNNSEDSVCDDIEPDNNGPDNNEPDNNEPDNNELDPSSNAKDTTVLDGLLECIDNVDRDYSFFNPKLLANWKGPKAWKAQAMVKALKSCTPNERKEIASNIEENIDESTPQKIKPSKTNKKRNQVKHDRVKINWLVTSQINEIFESNIQGKEQILARTLQKWDPLDHIADTQTIDVDIIYKFDFLQYAEIKPDWWIHKNRKKDICSEDSNSCQNINNCGESIVETVESMEIDDNGDSEQSTNGNDVEMMNYGTEDILEPLDVSGELNSEDEDVMGIKSESRMDIAELKKEISDIIDEECVEIDPNSEWSSKLSFFDLLVNLRINERDGLSIPIVFVGLLHLANERGLKLLKEYCTKNNMEETFIVKPMK</sequence>
<dbReference type="PANTHER" id="PTHR13108">
    <property type="entry name" value="CONDENSIN COMPLEX SUBUNIT 2"/>
    <property type="match status" value="1"/>
</dbReference>
<dbReference type="GO" id="GO:0007076">
    <property type="term" value="P:mitotic chromosome condensation"/>
    <property type="evidence" value="ECO:0007669"/>
    <property type="project" value="InterPro"/>
</dbReference>
<dbReference type="GO" id="GO:0005737">
    <property type="term" value="C:cytoplasm"/>
    <property type="evidence" value="ECO:0007669"/>
    <property type="project" value="UniProtKB-SubCell"/>
</dbReference>
<evidence type="ECO:0000313" key="13">
    <source>
        <dbReference type="EMBL" id="CAI6353753.1"/>
    </source>
</evidence>
<evidence type="ECO:0000256" key="9">
    <source>
        <dbReference type="ARBA" id="ARBA00023067"/>
    </source>
</evidence>
<dbReference type="Proteomes" id="UP001160148">
    <property type="component" value="Unassembled WGS sequence"/>
</dbReference>
<dbReference type="AlphaFoldDB" id="A0AAV0WD80"/>
<keyword evidence="10" id="KW-0131">Cell cycle</keyword>
<feature type="coiled-coil region" evidence="11">
    <location>
        <begin position="195"/>
        <end position="222"/>
    </location>
</feature>
<evidence type="ECO:0000256" key="1">
    <source>
        <dbReference type="ARBA" id="ARBA00004286"/>
    </source>
</evidence>
<evidence type="ECO:0000256" key="5">
    <source>
        <dbReference type="ARBA" id="ARBA00022454"/>
    </source>
</evidence>
<name>A0AAV0WD80_9HEMI</name>
<evidence type="ECO:0000256" key="2">
    <source>
        <dbReference type="ARBA" id="ARBA00004496"/>
    </source>
</evidence>
<dbReference type="GO" id="GO:0000796">
    <property type="term" value="C:condensin complex"/>
    <property type="evidence" value="ECO:0007669"/>
    <property type="project" value="InterPro"/>
</dbReference>
<dbReference type="GO" id="GO:0003682">
    <property type="term" value="F:chromatin binding"/>
    <property type="evidence" value="ECO:0007669"/>
    <property type="project" value="TreeGrafter"/>
</dbReference>
<comment type="caution">
    <text evidence="13">The sequence shown here is derived from an EMBL/GenBank/DDBJ whole genome shotgun (WGS) entry which is preliminary data.</text>
</comment>
<keyword evidence="5" id="KW-0158">Chromosome</keyword>
<feature type="region of interest" description="Disordered" evidence="12">
    <location>
        <begin position="272"/>
        <end position="317"/>
    </location>
</feature>
<comment type="similarity">
    <text evidence="3">Belongs to the CND2 (condensin subunit 2) family.</text>
</comment>
<comment type="subcellular location">
    <subcellularLocation>
        <location evidence="1">Chromosome</location>
    </subcellularLocation>
    <subcellularLocation>
        <location evidence="2">Cytoplasm</location>
    </subcellularLocation>
</comment>
<evidence type="ECO:0000313" key="14">
    <source>
        <dbReference type="Proteomes" id="UP001160148"/>
    </source>
</evidence>
<evidence type="ECO:0000256" key="6">
    <source>
        <dbReference type="ARBA" id="ARBA00022490"/>
    </source>
</evidence>
<evidence type="ECO:0000256" key="8">
    <source>
        <dbReference type="ARBA" id="ARBA00022776"/>
    </source>
</evidence>
<dbReference type="PANTHER" id="PTHR13108:SF9">
    <property type="entry name" value="CONDENSIN COMPLEX SUBUNIT 2"/>
    <property type="match status" value="1"/>
</dbReference>
<keyword evidence="6" id="KW-0963">Cytoplasm</keyword>
<keyword evidence="9" id="KW-0226">DNA condensation</keyword>
<evidence type="ECO:0000256" key="7">
    <source>
        <dbReference type="ARBA" id="ARBA00022618"/>
    </source>
</evidence>
<evidence type="ECO:0000256" key="3">
    <source>
        <dbReference type="ARBA" id="ARBA00009471"/>
    </source>
</evidence>
<gene>
    <name evidence="13" type="ORF">MEUPH1_LOCUS9837</name>
</gene>
<evidence type="ECO:0000256" key="12">
    <source>
        <dbReference type="SAM" id="MobiDB-lite"/>
    </source>
</evidence>
<keyword evidence="14" id="KW-1185">Reference proteome</keyword>
<keyword evidence="8" id="KW-0498">Mitosis</keyword>
<dbReference type="GO" id="GO:0051301">
    <property type="term" value="P:cell division"/>
    <property type="evidence" value="ECO:0007669"/>
    <property type="project" value="UniProtKB-KW"/>
</dbReference>
<feature type="compositionally biased region" description="Acidic residues" evidence="12">
    <location>
        <begin position="298"/>
        <end position="309"/>
    </location>
</feature>
<reference evidence="13 14" key="1">
    <citation type="submission" date="2023-01" db="EMBL/GenBank/DDBJ databases">
        <authorList>
            <person name="Whitehead M."/>
        </authorList>
    </citation>
    <scope>NUCLEOTIDE SEQUENCE [LARGE SCALE GENOMIC DNA]</scope>
</reference>
<organism evidence="13 14">
    <name type="scientific">Macrosiphum euphorbiae</name>
    <name type="common">potato aphid</name>
    <dbReference type="NCBI Taxonomy" id="13131"/>
    <lineage>
        <taxon>Eukaryota</taxon>
        <taxon>Metazoa</taxon>
        <taxon>Ecdysozoa</taxon>
        <taxon>Arthropoda</taxon>
        <taxon>Hexapoda</taxon>
        <taxon>Insecta</taxon>
        <taxon>Pterygota</taxon>
        <taxon>Neoptera</taxon>
        <taxon>Paraneoptera</taxon>
        <taxon>Hemiptera</taxon>
        <taxon>Sternorrhyncha</taxon>
        <taxon>Aphidomorpha</taxon>
        <taxon>Aphidoidea</taxon>
        <taxon>Aphididae</taxon>
        <taxon>Macrosiphini</taxon>
        <taxon>Macrosiphum</taxon>
    </lineage>
</organism>
<accession>A0AAV0WD80</accession>
<keyword evidence="7" id="KW-0132">Cell division</keyword>
<feature type="region of interest" description="Disordered" evidence="12">
    <location>
        <begin position="1"/>
        <end position="26"/>
    </location>
</feature>
<dbReference type="EMBL" id="CARXXK010000002">
    <property type="protein sequence ID" value="CAI6353753.1"/>
    <property type="molecule type" value="Genomic_DNA"/>
</dbReference>
<dbReference type="InterPro" id="IPR022816">
    <property type="entry name" value="Condensin_barren_su2"/>
</dbReference>